<accession>A0AAV3NMH0</accession>
<proteinExistence type="predicted"/>
<evidence type="ECO:0000313" key="1">
    <source>
        <dbReference type="EMBL" id="GAA0139265.1"/>
    </source>
</evidence>
<dbReference type="EMBL" id="BAABME010000074">
    <property type="protein sequence ID" value="GAA0139265.1"/>
    <property type="molecule type" value="Genomic_DNA"/>
</dbReference>
<keyword evidence="2" id="KW-1185">Reference proteome</keyword>
<organism evidence="1 2">
    <name type="scientific">Lithospermum erythrorhizon</name>
    <name type="common">Purple gromwell</name>
    <name type="synonym">Lithospermum officinale var. erythrorhizon</name>
    <dbReference type="NCBI Taxonomy" id="34254"/>
    <lineage>
        <taxon>Eukaryota</taxon>
        <taxon>Viridiplantae</taxon>
        <taxon>Streptophyta</taxon>
        <taxon>Embryophyta</taxon>
        <taxon>Tracheophyta</taxon>
        <taxon>Spermatophyta</taxon>
        <taxon>Magnoliopsida</taxon>
        <taxon>eudicotyledons</taxon>
        <taxon>Gunneridae</taxon>
        <taxon>Pentapetalae</taxon>
        <taxon>asterids</taxon>
        <taxon>lamiids</taxon>
        <taxon>Boraginales</taxon>
        <taxon>Boraginaceae</taxon>
        <taxon>Boraginoideae</taxon>
        <taxon>Lithospermeae</taxon>
        <taxon>Lithospermum</taxon>
    </lineage>
</organism>
<dbReference type="PANTHER" id="PTHR47718:SF2">
    <property type="entry name" value="PROTEIN FAR1-RELATED SEQUENCE 5-LIKE"/>
    <property type="match status" value="1"/>
</dbReference>
<evidence type="ECO:0000313" key="2">
    <source>
        <dbReference type="Proteomes" id="UP001454036"/>
    </source>
</evidence>
<dbReference type="AlphaFoldDB" id="A0AAV3NMH0"/>
<name>A0AAV3NMH0_LITER</name>
<reference evidence="1 2" key="1">
    <citation type="submission" date="2024-01" db="EMBL/GenBank/DDBJ databases">
        <title>The complete chloroplast genome sequence of Lithospermum erythrorhizon: insights into the phylogenetic relationship among Boraginaceae species and the maternal lineages of purple gromwells.</title>
        <authorList>
            <person name="Okada T."/>
            <person name="Watanabe K."/>
        </authorList>
    </citation>
    <scope>NUCLEOTIDE SEQUENCE [LARGE SCALE GENOMIC DNA]</scope>
</reference>
<gene>
    <name evidence="1" type="ORF">LIER_00847</name>
</gene>
<comment type="caution">
    <text evidence="1">The sequence shown here is derived from an EMBL/GenBank/DDBJ whole genome shotgun (WGS) entry which is preliminary data.</text>
</comment>
<dbReference type="Proteomes" id="UP001454036">
    <property type="component" value="Unassembled WGS sequence"/>
</dbReference>
<protein>
    <recommendedName>
        <fullName evidence="3">Protein FAR1-RELATED SEQUENCE</fullName>
    </recommendedName>
</protein>
<sequence>MVEGSSSVGYYSSLLILVDSKAFSNIVPEDKSTWENLTFPDAASTYDFYKRYATQAGFVVRKHWHSCKDSTKKKIDIPFYLHYSCNKRGFKKGSALDPSNDFEVDSVEDDRSYKIISWNAEYCYPLHPKEQSHLLHPKINPIQVVVVLVNVEAGILNRSLFELFSRMAGGVEKVGFRPIDLRQLKLEDGEGSSLLEYFRLESLNKPNYLYYVQFDSEEQAASIIWSDRIMRYDYACFGDVLNFDTTFRTNNLYRPLDQCQAIYAAVVSVMPSTVLDCLCSWHITENAKKNLGCYADTKFIDELHFLIEQIDSPREFDFNWDKMVAKCFSRKDVDQIKWLSFVRGYKEQWCSAWVKSHFIVGLKSTS</sequence>
<evidence type="ECO:0008006" key="3">
    <source>
        <dbReference type="Google" id="ProtNLM"/>
    </source>
</evidence>
<dbReference type="PANTHER" id="PTHR47718">
    <property type="entry name" value="OS01G0519700 PROTEIN"/>
    <property type="match status" value="1"/>
</dbReference>